<gene>
    <name evidence="1" type="ORF">KDK92_16115</name>
</gene>
<evidence type="ECO:0000313" key="2">
    <source>
        <dbReference type="Proteomes" id="UP001056429"/>
    </source>
</evidence>
<dbReference type="AlphaFoldDB" id="A0A9J6P622"/>
<accession>A0A9J6P622</accession>
<reference evidence="1" key="1">
    <citation type="journal article" date="2021" name="mSystems">
        <title>Bacteria and Archaea Synergistically Convert Glycine Betaine to Biogenic Methane in the Formosa Cold Seep of the South China Sea.</title>
        <authorList>
            <person name="Li L."/>
            <person name="Zhang W."/>
            <person name="Zhang S."/>
            <person name="Song L."/>
            <person name="Sun Q."/>
            <person name="Zhang H."/>
            <person name="Xiang H."/>
            <person name="Dong X."/>
        </authorList>
    </citation>
    <scope>NUCLEOTIDE SEQUENCE</scope>
    <source>
        <strain evidence="1">ZWT</strain>
    </source>
</reference>
<organism evidence="1 2">
    <name type="scientific">Oceanirhabdus seepicola</name>
    <dbReference type="NCBI Taxonomy" id="2828781"/>
    <lineage>
        <taxon>Bacteria</taxon>
        <taxon>Bacillati</taxon>
        <taxon>Bacillota</taxon>
        <taxon>Clostridia</taxon>
        <taxon>Eubacteriales</taxon>
        <taxon>Clostridiaceae</taxon>
        <taxon>Oceanirhabdus</taxon>
    </lineage>
</organism>
<dbReference type="RefSeq" id="WP_250860367.1">
    <property type="nucleotide sequence ID" value="NZ_JAGSOJ010000003.1"/>
</dbReference>
<dbReference type="InterPro" id="IPR016181">
    <property type="entry name" value="Acyl_CoA_acyltransferase"/>
</dbReference>
<dbReference type="Proteomes" id="UP001056429">
    <property type="component" value="Unassembled WGS sequence"/>
</dbReference>
<dbReference type="Gene3D" id="3.40.630.30">
    <property type="match status" value="1"/>
</dbReference>
<comment type="caution">
    <text evidence="1">The sequence shown here is derived from an EMBL/GenBank/DDBJ whole genome shotgun (WGS) entry which is preliminary data.</text>
</comment>
<dbReference type="SUPFAM" id="SSF55729">
    <property type="entry name" value="Acyl-CoA N-acyltransferases (Nat)"/>
    <property type="match status" value="1"/>
</dbReference>
<keyword evidence="2" id="KW-1185">Reference proteome</keyword>
<evidence type="ECO:0000313" key="1">
    <source>
        <dbReference type="EMBL" id="MCM1991261.1"/>
    </source>
</evidence>
<protein>
    <submittedName>
        <fullName evidence="1">Uncharacterized protein</fullName>
    </submittedName>
</protein>
<dbReference type="EMBL" id="JAGSOJ010000003">
    <property type="protein sequence ID" value="MCM1991261.1"/>
    <property type="molecule type" value="Genomic_DNA"/>
</dbReference>
<sequence length="284" mass="33570">MIKIIYKVEEVIDFAWELSQNNLYASYPRKESIKAIKDDIEKAINEDNKNIVACYHQNVLCGVCIYQWECDENYAQTTEFLIREDYDQIAEEMIDYISKQLAGYELFIGVPFSNENANQYFKKKNIECNESSIVTNLYNLKSHSNQKHDYVDKITKANFEEYAIFHDKYAIPLEMYYNSKNLKKDMDRFRVFVFRQEKGIHASIFVKANKDLSDVVGLFVDKEYRNNGIESMLINEMLMQLYNEFGAIKEILFFIDEDCTDELNLALTAGFEIKEKYRCYKCIL</sequence>
<name>A0A9J6P622_9CLOT</name>
<proteinExistence type="predicted"/>
<reference evidence="1" key="2">
    <citation type="submission" date="2021-04" db="EMBL/GenBank/DDBJ databases">
        <authorList>
            <person name="Dong X."/>
        </authorList>
    </citation>
    <scope>NUCLEOTIDE SEQUENCE</scope>
    <source>
        <strain evidence="1">ZWT</strain>
    </source>
</reference>